<proteinExistence type="predicted"/>
<feature type="compositionally biased region" description="Basic and acidic residues" evidence="1">
    <location>
        <begin position="25"/>
        <end position="45"/>
    </location>
</feature>
<feature type="region of interest" description="Disordered" evidence="1">
    <location>
        <begin position="247"/>
        <end position="285"/>
    </location>
</feature>
<dbReference type="STRING" id="87229.A0A4Z1KNC5"/>
<feature type="region of interest" description="Disordered" evidence="1">
    <location>
        <begin position="148"/>
        <end position="186"/>
    </location>
</feature>
<dbReference type="EMBL" id="PQXO01000358">
    <property type="protein sequence ID" value="TGO85832.1"/>
    <property type="molecule type" value="Genomic_DNA"/>
</dbReference>
<name>A0A4Z1KNC5_9HELO</name>
<keyword evidence="3" id="KW-1185">Reference proteome</keyword>
<evidence type="ECO:0000256" key="1">
    <source>
        <dbReference type="SAM" id="MobiDB-lite"/>
    </source>
</evidence>
<dbReference type="Proteomes" id="UP000297280">
    <property type="component" value="Unassembled WGS sequence"/>
</dbReference>
<feature type="region of interest" description="Disordered" evidence="1">
    <location>
        <begin position="1"/>
        <end position="45"/>
    </location>
</feature>
<organism evidence="2 3">
    <name type="scientific">Botrytis porri</name>
    <dbReference type="NCBI Taxonomy" id="87229"/>
    <lineage>
        <taxon>Eukaryota</taxon>
        <taxon>Fungi</taxon>
        <taxon>Dikarya</taxon>
        <taxon>Ascomycota</taxon>
        <taxon>Pezizomycotina</taxon>
        <taxon>Leotiomycetes</taxon>
        <taxon>Helotiales</taxon>
        <taxon>Sclerotiniaceae</taxon>
        <taxon>Botrytis</taxon>
    </lineage>
</organism>
<evidence type="ECO:0000313" key="2">
    <source>
        <dbReference type="EMBL" id="TGO85832.1"/>
    </source>
</evidence>
<dbReference type="AlphaFoldDB" id="A0A4Z1KNC5"/>
<gene>
    <name evidence="2" type="ORF">BPOR_0359g00020</name>
</gene>
<protein>
    <submittedName>
        <fullName evidence="2">Uncharacterized protein</fullName>
    </submittedName>
</protein>
<reference evidence="2 3" key="1">
    <citation type="submission" date="2017-12" db="EMBL/GenBank/DDBJ databases">
        <title>Comparative genomics of Botrytis spp.</title>
        <authorList>
            <person name="Valero-Jimenez C.A."/>
            <person name="Tapia P."/>
            <person name="Veloso J."/>
            <person name="Silva-Moreno E."/>
            <person name="Staats M."/>
            <person name="Valdes J.H."/>
            <person name="Van Kan J.A.L."/>
        </authorList>
    </citation>
    <scope>NUCLEOTIDE SEQUENCE [LARGE SCALE GENOMIC DNA]</scope>
    <source>
        <strain evidence="2 3">MUCL3349</strain>
    </source>
</reference>
<feature type="region of interest" description="Disordered" evidence="1">
    <location>
        <begin position="93"/>
        <end position="128"/>
    </location>
</feature>
<comment type="caution">
    <text evidence="2">The sequence shown here is derived from an EMBL/GenBank/DDBJ whole genome shotgun (WGS) entry which is preliminary data.</text>
</comment>
<sequence>MSTAPIYISMLEASFQPRGSSQRGNDNERQGCEKNSEKAREKPVKESIFSIFEFSKSESNLNAQEKKTENEKQKEIERKTKEIEKIEKENEEKMRKIKKKMREEGKRLAKEKKREMEKMIHEDTKREKEKINIEKKEIENEISQVKADYKERKKRKDLSRAEERRVHAEYAKLYPSSPDEQARRETHMRLQQGWRYCDERAKYERDHQIEQLKSKLKALDLQFTIAGEEVLRYYQLKEEDEISKEQARERLRRSTQARESAAQRGQSAQSREEEPTKKSASSVVSQKVNPCLEDNPFYVPGEFKYQQMGEWDTDNCKEWVYDSLENGLTGLELQRLYCQLRNMPPICGKHMFGATEEEWVKWLGTYGLLVHDKLQKIAEVGKVDM</sequence>
<accession>A0A4Z1KNC5</accession>
<feature type="compositionally biased region" description="Basic and acidic residues" evidence="1">
    <location>
        <begin position="158"/>
        <end position="170"/>
    </location>
</feature>
<evidence type="ECO:0000313" key="3">
    <source>
        <dbReference type="Proteomes" id="UP000297280"/>
    </source>
</evidence>
<feature type="compositionally biased region" description="Basic and acidic residues" evidence="1">
    <location>
        <begin position="101"/>
        <end position="128"/>
    </location>
</feature>